<accession>A0A231UWE8</accession>
<dbReference type="Gene3D" id="3.40.50.720">
    <property type="entry name" value="NAD(P)-binding Rossmann-like Domain"/>
    <property type="match status" value="1"/>
</dbReference>
<dbReference type="Proteomes" id="UP000215405">
    <property type="component" value="Unassembled WGS sequence"/>
</dbReference>
<organism evidence="2 3">
    <name type="scientific">Notoacmeibacter marinus</name>
    <dbReference type="NCBI Taxonomy" id="1876515"/>
    <lineage>
        <taxon>Bacteria</taxon>
        <taxon>Pseudomonadati</taxon>
        <taxon>Pseudomonadota</taxon>
        <taxon>Alphaproteobacteria</taxon>
        <taxon>Hyphomicrobiales</taxon>
        <taxon>Notoacmeibacteraceae</taxon>
        <taxon>Notoacmeibacter</taxon>
    </lineage>
</organism>
<reference evidence="3" key="1">
    <citation type="journal article" date="2017" name="Int. J. Syst. Evol. Microbiol.">
        <title>Notoacmeibacter marinus gen. nov., sp. nov., isolated from the gut of a limpet and proposal of Notoacmeibacteraceae fam. nov. in the order Rhizobiales of the class Alphaproteobacteria.</title>
        <authorList>
            <person name="Huang Z."/>
            <person name="Guo F."/>
            <person name="Lai Q."/>
        </authorList>
    </citation>
    <scope>NUCLEOTIDE SEQUENCE [LARGE SCALE GENOMIC DNA]</scope>
    <source>
        <strain evidence="3">XMTR2A4</strain>
    </source>
</reference>
<dbReference type="Pfam" id="PF13478">
    <property type="entry name" value="XdhC_C"/>
    <property type="match status" value="1"/>
</dbReference>
<gene>
    <name evidence="2" type="ORF">B7H23_08870</name>
</gene>
<comment type="caution">
    <text evidence="2">The sequence shown here is derived from an EMBL/GenBank/DDBJ whole genome shotgun (WGS) entry which is preliminary data.</text>
</comment>
<evidence type="ECO:0000313" key="2">
    <source>
        <dbReference type="EMBL" id="OXT00265.1"/>
    </source>
</evidence>
<protein>
    <submittedName>
        <fullName evidence="2">XdhC/CoxF family protein</fullName>
    </submittedName>
</protein>
<dbReference type="InterPro" id="IPR027051">
    <property type="entry name" value="XdhC_Rossmann_dom"/>
</dbReference>
<dbReference type="EMBL" id="NBYO01000002">
    <property type="protein sequence ID" value="OXT00265.1"/>
    <property type="molecule type" value="Genomic_DNA"/>
</dbReference>
<dbReference type="AlphaFoldDB" id="A0A231UWE8"/>
<dbReference type="PANTHER" id="PTHR30388:SF4">
    <property type="entry name" value="MOLYBDENUM COFACTOR INSERTION CHAPERONE PAOD"/>
    <property type="match status" value="1"/>
</dbReference>
<name>A0A231UWE8_9HYPH</name>
<sequence length="231" mass="24503">MDRTLLHGLNEARASRRGAVTVATERHGVQQLLLEGEIPGDALGQAAGKALRTGKASSVEIDGETLFLNAYVPPVRFVVIGAVHITQALAPMARAAGYELEIIDPRGAFATPDRFPDVTLHAEWPQDVLADDPLDAYTALAAITHDPKIDDPALIAALQADCFYIGALGSRKTHGRRVERLTEAGFDDAAIGRIDAPIGLDIGAANPAEIAVAILAQMIAAFRRRGSESAR</sequence>
<dbReference type="RefSeq" id="WP_094077090.1">
    <property type="nucleotide sequence ID" value="NZ_NBYO01000002.1"/>
</dbReference>
<proteinExistence type="predicted"/>
<dbReference type="PANTHER" id="PTHR30388">
    <property type="entry name" value="ALDEHYDE OXIDOREDUCTASE MOLYBDENUM COFACTOR ASSEMBLY PROTEIN"/>
    <property type="match status" value="1"/>
</dbReference>
<feature type="domain" description="XdhC Rossmann" evidence="1">
    <location>
        <begin position="78"/>
        <end position="218"/>
    </location>
</feature>
<keyword evidence="3" id="KW-1185">Reference proteome</keyword>
<dbReference type="InterPro" id="IPR052698">
    <property type="entry name" value="MoCofactor_Util/Proc"/>
</dbReference>
<evidence type="ECO:0000313" key="3">
    <source>
        <dbReference type="Proteomes" id="UP000215405"/>
    </source>
</evidence>
<evidence type="ECO:0000259" key="1">
    <source>
        <dbReference type="Pfam" id="PF13478"/>
    </source>
</evidence>